<dbReference type="EMBL" id="JAQLGM010000013">
    <property type="protein sequence ID" value="MDB2000047.1"/>
    <property type="molecule type" value="Genomic_DNA"/>
</dbReference>
<dbReference type="Gene3D" id="1.20.58.1290">
    <property type="entry name" value="CarD-like, C-terminal domain"/>
    <property type="match status" value="1"/>
</dbReference>
<dbReference type="InterPro" id="IPR003711">
    <property type="entry name" value="CarD-like/TRCF_RID"/>
</dbReference>
<feature type="domain" description="CarD-like/TRCF RNAP-interacting" evidence="1">
    <location>
        <begin position="2"/>
        <end position="59"/>
    </location>
</feature>
<dbReference type="GeneID" id="57970405"/>
<evidence type="ECO:0000259" key="1">
    <source>
        <dbReference type="Pfam" id="PF02559"/>
    </source>
</evidence>
<dbReference type="AlphaFoldDB" id="A0AAW5F4P3"/>
<evidence type="ECO:0000313" key="2">
    <source>
        <dbReference type="EMBL" id="MCK0086409.1"/>
    </source>
</evidence>
<name>A0AAW5F4P3_CLOSY</name>
<dbReference type="Proteomes" id="UP001300871">
    <property type="component" value="Unassembled WGS sequence"/>
</dbReference>
<dbReference type="EMBL" id="JAINVB010000001">
    <property type="protein sequence ID" value="MCK0086409.1"/>
    <property type="molecule type" value="Genomic_DNA"/>
</dbReference>
<dbReference type="RefSeq" id="WP_003498491.1">
    <property type="nucleotide sequence ID" value="NZ_BAABZD010000018.1"/>
</dbReference>
<dbReference type="InterPro" id="IPR042215">
    <property type="entry name" value="CarD-like_C"/>
</dbReference>
<proteinExistence type="predicted"/>
<organism evidence="2 4">
    <name type="scientific">Clostridium symbiosum</name>
    <name type="common">Bacteroides symbiosus</name>
    <dbReference type="NCBI Taxonomy" id="1512"/>
    <lineage>
        <taxon>Bacteria</taxon>
        <taxon>Bacillati</taxon>
        <taxon>Bacillota</taxon>
        <taxon>Clostridia</taxon>
        <taxon>Lachnospirales</taxon>
        <taxon>Lachnospiraceae</taxon>
        <taxon>Otoolea</taxon>
    </lineage>
</organism>
<dbReference type="Proteomes" id="UP001203136">
    <property type="component" value="Unassembled WGS sequence"/>
</dbReference>
<gene>
    <name evidence="2" type="ORF">K5I21_11120</name>
    <name evidence="3" type="ORF">PM006_07525</name>
</gene>
<comment type="caution">
    <text evidence="2">The sequence shown here is derived from an EMBL/GenBank/DDBJ whole genome shotgun (WGS) entry which is preliminary data.</text>
</comment>
<dbReference type="InterPro" id="IPR036101">
    <property type="entry name" value="CarD-like/TRCF_RID_sf"/>
</dbReference>
<evidence type="ECO:0000313" key="4">
    <source>
        <dbReference type="Proteomes" id="UP001203136"/>
    </source>
</evidence>
<dbReference type="Pfam" id="PF02559">
    <property type="entry name" value="CarD_TRCF_RID"/>
    <property type="match status" value="1"/>
</dbReference>
<sequence length="163" mass="18847">MNKGDYMVHWSGKVCMVEDMAEMNLTGTKRMYFILTPVRDKAEKIYVPIEKTEGTLRPVLSRKEAVSLAGRIRDIEPLQIKDEKQRAQEYKTAYYSQDYLNLVRIAKELYQRKESRGREGKKLPSKDAQMMLLVEKTFEEEMAVALGVETSEVKNMLEAGSRT</sequence>
<reference evidence="3" key="2">
    <citation type="submission" date="2023-01" db="EMBL/GenBank/DDBJ databases">
        <title>Human gut microbiome strain richness.</title>
        <authorList>
            <person name="Chen-Liaw A."/>
        </authorList>
    </citation>
    <scope>NUCLEOTIDE SEQUENCE</scope>
    <source>
        <strain evidence="3">B1_m1001713B170214d0_201011</strain>
    </source>
</reference>
<dbReference type="Gene3D" id="2.40.10.170">
    <property type="match status" value="1"/>
</dbReference>
<evidence type="ECO:0000313" key="3">
    <source>
        <dbReference type="EMBL" id="MDB2000047.1"/>
    </source>
</evidence>
<reference evidence="2" key="1">
    <citation type="journal article" date="2022" name="Cell Host Microbe">
        <title>Colonization of the live biotherapeutic product VE303 and modulation of the microbiota and metabolites in healthy volunteers.</title>
        <authorList>
            <person name="Dsouza M."/>
            <person name="Menon R."/>
            <person name="Crossette E."/>
            <person name="Bhattarai S.K."/>
            <person name="Schneider J."/>
            <person name="Kim Y.G."/>
            <person name="Reddy S."/>
            <person name="Caballero S."/>
            <person name="Felix C."/>
            <person name="Cornacchione L."/>
            <person name="Hendrickson J."/>
            <person name="Watson A.R."/>
            <person name="Minot S.S."/>
            <person name="Greenfield N."/>
            <person name="Schopf L."/>
            <person name="Szabady R."/>
            <person name="Patarroyo J."/>
            <person name="Smith W."/>
            <person name="Harrison P."/>
            <person name="Kuijper E.J."/>
            <person name="Kelly C.P."/>
            <person name="Olle B."/>
            <person name="Bobilev D."/>
            <person name="Silber J.L."/>
            <person name="Bucci V."/>
            <person name="Roberts B."/>
            <person name="Faith J."/>
            <person name="Norman J.M."/>
        </authorList>
    </citation>
    <scope>NUCLEOTIDE SEQUENCE</scope>
    <source>
        <strain evidence="2">VE303-04</strain>
    </source>
</reference>
<accession>A0AAW5F4P3</accession>
<dbReference type="SUPFAM" id="SSF141259">
    <property type="entry name" value="CarD-like"/>
    <property type="match status" value="1"/>
</dbReference>
<protein>
    <submittedName>
        <fullName evidence="3">CarD family transcriptional regulator</fullName>
    </submittedName>
</protein>